<proteinExistence type="predicted"/>
<feature type="compositionally biased region" description="Acidic residues" evidence="1">
    <location>
        <begin position="331"/>
        <end position="343"/>
    </location>
</feature>
<name>A0A078B711_STYLE</name>
<feature type="compositionally biased region" description="Polar residues" evidence="1">
    <location>
        <begin position="233"/>
        <end position="249"/>
    </location>
</feature>
<gene>
    <name evidence="2" type="primary">Contig19725.g20920</name>
    <name evidence="2" type="ORF">STYLEM_19447</name>
</gene>
<feature type="region of interest" description="Disordered" evidence="1">
    <location>
        <begin position="209"/>
        <end position="371"/>
    </location>
</feature>
<evidence type="ECO:0000313" key="2">
    <source>
        <dbReference type="EMBL" id="CDW90305.1"/>
    </source>
</evidence>
<dbReference type="InParanoid" id="A0A078B711"/>
<feature type="compositionally biased region" description="Polar residues" evidence="1">
    <location>
        <begin position="264"/>
        <end position="278"/>
    </location>
</feature>
<reference evidence="2 3" key="1">
    <citation type="submission" date="2014-06" db="EMBL/GenBank/DDBJ databases">
        <authorList>
            <person name="Swart Estienne"/>
        </authorList>
    </citation>
    <scope>NUCLEOTIDE SEQUENCE [LARGE SCALE GENOMIC DNA]</scope>
    <source>
        <strain evidence="2 3">130c</strain>
    </source>
</reference>
<organism evidence="2 3">
    <name type="scientific">Stylonychia lemnae</name>
    <name type="common">Ciliate</name>
    <dbReference type="NCBI Taxonomy" id="5949"/>
    <lineage>
        <taxon>Eukaryota</taxon>
        <taxon>Sar</taxon>
        <taxon>Alveolata</taxon>
        <taxon>Ciliophora</taxon>
        <taxon>Intramacronucleata</taxon>
        <taxon>Spirotrichea</taxon>
        <taxon>Stichotrichia</taxon>
        <taxon>Sporadotrichida</taxon>
        <taxon>Oxytrichidae</taxon>
        <taxon>Stylonychinae</taxon>
        <taxon>Stylonychia</taxon>
    </lineage>
</organism>
<keyword evidence="3" id="KW-1185">Reference proteome</keyword>
<feature type="compositionally biased region" description="Basic and acidic residues" evidence="1">
    <location>
        <begin position="295"/>
        <end position="312"/>
    </location>
</feature>
<dbReference type="Proteomes" id="UP000039865">
    <property type="component" value="Unassembled WGS sequence"/>
</dbReference>
<dbReference type="EMBL" id="CCKQ01018349">
    <property type="protein sequence ID" value="CDW90305.1"/>
    <property type="molecule type" value="Genomic_DNA"/>
</dbReference>
<evidence type="ECO:0000256" key="1">
    <source>
        <dbReference type="SAM" id="MobiDB-lite"/>
    </source>
</evidence>
<protein>
    <submittedName>
        <fullName evidence="2">Uncharacterized protein</fullName>
    </submittedName>
</protein>
<accession>A0A078B711</accession>
<sequence>MTNNSELVSDTDDFTAFKMTIINANRKDLKHPEFFEGFKIVTDQEEQLNLQAQQQQSVLQLIQEKKLRRQRQQQKRIKNRNINNLTQKHNQQVNQIIDVIMSKVIHSIINQFSSKLSQKFEKQSIFKNKPIITKALKVSNKKWNNRFDSPRTSIKSNVKSAITVSNVSNQRHKNSNQNFNKKNIDEINSAISFTTNQSQFLNPFTLNNNKLNPPYKKQISSSSHNKAKEKNKNPFSLINESPMHTQLSGSGIGSGNIKRRSDDSQNGSIYAISGNEQRMNPHKKESIMTIRKFRTQKEKDINESNQDEKELQSKQLDSPIDKNKINSLNEVESEDFSEDEEETGSITESPHGGKHKPKIPDQKRMKKVTKQKNRVFSTEMNSNSQNEASHHQFKLSISSMDDHFKPNLSKTKYSSSFKAQKVGGMKVQTKRNSNNPRRAIIASKLDSGDEQNKKSYLLTGLGDDISVILQTQNEDDMPAQQISNNNDFNNSTFNEQNIDFSGSTNQTSLRQQRKLRQARINPIKHESNINHQNGSKVSKLAKLRTTGMSPQFNKQEYSSQLQLQQAYSEQRQVVQQNSSALNYGQQAFTYRNKVQKRSQPIEGAFFYTRIPMTLSKKNEEVLRVYREANQQLFKQVAHHITKSQYESTPGVINLNNKLRKSTEQFSQRKTTYGNVQNQINDQDKHIKNQNQSTQFRVGNLISKRSLVNQNISNGFPQVNKQSSIDQQSPDDLAQQVDQSQNDELNITKYSSNFRQSRQKLLSMRIEEQLSQVQQPSDSMTRADQFSKTRRSFKNAAKLIYKIDKNDMLDKILQRTSPTKFYNDIQYAQ</sequence>
<evidence type="ECO:0000313" key="3">
    <source>
        <dbReference type="Proteomes" id="UP000039865"/>
    </source>
</evidence>
<dbReference type="AlphaFoldDB" id="A0A078B711"/>